<gene>
    <name evidence="1" type="ordered locus">PH0576</name>
</gene>
<evidence type="ECO:0000313" key="2">
    <source>
        <dbReference type="Proteomes" id="UP000000752"/>
    </source>
</evidence>
<protein>
    <submittedName>
        <fullName evidence="1">Uncharacterized protein</fullName>
    </submittedName>
</protein>
<evidence type="ECO:0000313" key="1">
    <source>
        <dbReference type="EMBL" id="BAA29665.1"/>
    </source>
</evidence>
<dbReference type="EnsemblBacteria" id="BAA29665">
    <property type="protein sequence ID" value="BAA29665"/>
    <property type="gene ID" value="BAA29665"/>
</dbReference>
<keyword evidence="2" id="KW-1185">Reference proteome</keyword>
<proteinExistence type="predicted"/>
<dbReference type="AlphaFoldDB" id="O58341"/>
<sequence>MLKIAEAVEKKIIKENRAPADLLAFSKFPAPMYCPTIEKPAIVKPIPRAIKVPIIGQETPGADKAALPSFPSQKVSVMLYSTCIKLLIIIGQANLKRVPSIGPSKISFLIILAFSILIPLSSSSSSPLRTIKIQLMPQ</sequence>
<dbReference type="Proteomes" id="UP000000752">
    <property type="component" value="Chromosome"/>
</dbReference>
<dbReference type="KEGG" id="pho:PH0576"/>
<reference evidence="1 2" key="1">
    <citation type="journal article" date="1998" name="DNA Res.">
        <title>Complete sequence and gene organization of the genome of a hyper-thermophilic archaebacterium, Pyrococcus horikoshii OT3.</title>
        <authorList>
            <person name="Kawarabayasi Y."/>
            <person name="Sawada M."/>
            <person name="Horikawa H."/>
            <person name="Haikawa Y."/>
            <person name="Hino Y."/>
            <person name="Yamamoto S."/>
            <person name="Sekine M."/>
            <person name="Baba S."/>
            <person name="Kosugi H."/>
            <person name="Hosoyama A."/>
            <person name="Nagai Y."/>
            <person name="Sakai M."/>
            <person name="Ogura K."/>
            <person name="Otuka R."/>
            <person name="Nakazawa H."/>
            <person name="Takamiya M."/>
            <person name="Ohfuku Y."/>
            <person name="Funahashi T."/>
            <person name="Tanaka T."/>
            <person name="Kudoh Y."/>
            <person name="Yamazaki J."/>
            <person name="Kushida N."/>
            <person name="Oguchi A."/>
            <person name="Aoki K."/>
            <person name="Nakamura Y."/>
            <person name="Robb T.F."/>
            <person name="Horikoshi K."/>
            <person name="Masuchi Y."/>
            <person name="Shizuya H."/>
            <person name="Kikuchi H."/>
        </authorList>
    </citation>
    <scope>NUCLEOTIDE SEQUENCE [LARGE SCALE GENOMIC DNA]</scope>
    <source>
        <strain evidence="2">ATCC 700860 / DSM 12428 / JCM 9974 / NBRC 100139 / OT-3</strain>
    </source>
</reference>
<accession>O58341</accession>
<dbReference type="PIR" id="D71172">
    <property type="entry name" value="D71172"/>
</dbReference>
<organism evidence="1 2">
    <name type="scientific">Pyrococcus horikoshii (strain ATCC 700860 / DSM 12428 / JCM 9974 / NBRC 100139 / OT-3)</name>
    <dbReference type="NCBI Taxonomy" id="70601"/>
    <lineage>
        <taxon>Archaea</taxon>
        <taxon>Methanobacteriati</taxon>
        <taxon>Methanobacteriota</taxon>
        <taxon>Thermococci</taxon>
        <taxon>Thermococcales</taxon>
        <taxon>Thermococcaceae</taxon>
        <taxon>Pyrococcus</taxon>
    </lineage>
</organism>
<dbReference type="EMBL" id="BA000001">
    <property type="protein sequence ID" value="BAA29665.1"/>
    <property type="molecule type" value="Genomic_DNA"/>
</dbReference>
<name>O58341_PYRHO</name>